<keyword evidence="3" id="KW-1185">Reference proteome</keyword>
<dbReference type="InterPro" id="IPR000868">
    <property type="entry name" value="Isochorismatase-like_dom"/>
</dbReference>
<dbReference type="Pfam" id="PF00857">
    <property type="entry name" value="Isochorismatase"/>
    <property type="match status" value="1"/>
</dbReference>
<dbReference type="Proteomes" id="UP000245793">
    <property type="component" value="Unassembled WGS sequence"/>
</dbReference>
<comment type="caution">
    <text evidence="2">The sequence shown here is derived from an EMBL/GenBank/DDBJ whole genome shotgun (WGS) entry which is preliminary data.</text>
</comment>
<evidence type="ECO:0000313" key="2">
    <source>
        <dbReference type="EMBL" id="PVY89087.1"/>
    </source>
</evidence>
<gene>
    <name evidence="2" type="ORF">C7381_11116</name>
</gene>
<dbReference type="PANTHER" id="PTHR14119">
    <property type="entry name" value="HYDROLASE"/>
    <property type="match status" value="1"/>
</dbReference>
<dbReference type="Gene3D" id="3.40.50.850">
    <property type="entry name" value="Isochorismatase-like"/>
    <property type="match status" value="1"/>
</dbReference>
<organism evidence="2 3">
    <name type="scientific">Ezakiella coagulans</name>
    <dbReference type="NCBI Taxonomy" id="46507"/>
    <lineage>
        <taxon>Bacteria</taxon>
        <taxon>Bacillati</taxon>
        <taxon>Bacillota</taxon>
        <taxon>Tissierellia</taxon>
        <taxon>Ezakiella</taxon>
    </lineage>
</organism>
<dbReference type="RefSeq" id="WP_034547570.1">
    <property type="nucleotide sequence ID" value="NZ_CAUPJO010000022.1"/>
</dbReference>
<feature type="domain" description="Isochorismatase-like" evidence="1">
    <location>
        <begin position="11"/>
        <end position="156"/>
    </location>
</feature>
<protein>
    <submittedName>
        <fullName evidence="2">Isochorismatase family protein</fullName>
    </submittedName>
</protein>
<evidence type="ECO:0000259" key="1">
    <source>
        <dbReference type="Pfam" id="PF00857"/>
    </source>
</evidence>
<dbReference type="InterPro" id="IPR036380">
    <property type="entry name" value="Isochorismatase-like_sf"/>
</dbReference>
<dbReference type="PANTHER" id="PTHR14119:SF3">
    <property type="entry name" value="ISOCHORISMATASE DOMAIN-CONTAINING PROTEIN 2"/>
    <property type="match status" value="1"/>
</dbReference>
<evidence type="ECO:0000313" key="3">
    <source>
        <dbReference type="Proteomes" id="UP000245793"/>
    </source>
</evidence>
<sequence>MATFNLNKDDTLFLFIDFQEKLMPAMFENSRVIDISRKAYDFSKIVDVEKLFTTQYRKGLGGLIEEFRDEDHDALDKSEFSCYLNPEIKEKIDKLNKKNIVLFGQEAHICAFQTGRDLLEAGYNVFVVEEAMTSRTLENKKNGIELLRNIGAYIINFELLIFDILKSAKNPSFKEAQALIK</sequence>
<name>A0A2U1DN25_9FIRM</name>
<reference evidence="2 3" key="1">
    <citation type="submission" date="2018-04" db="EMBL/GenBank/DDBJ databases">
        <title>Genomic Encyclopedia of Type Strains, Phase IV (KMG-IV): sequencing the most valuable type-strain genomes for metagenomic binning, comparative biology and taxonomic classification.</title>
        <authorList>
            <person name="Goeker M."/>
        </authorList>
    </citation>
    <scope>NUCLEOTIDE SEQUENCE [LARGE SCALE GENOMIC DNA]</scope>
    <source>
        <strain evidence="2 3">DSM 20705</strain>
    </source>
</reference>
<accession>A0A2U1DN25</accession>
<dbReference type="EMBL" id="QEKV01000011">
    <property type="protein sequence ID" value="PVY89087.1"/>
    <property type="molecule type" value="Genomic_DNA"/>
</dbReference>
<dbReference type="AlphaFoldDB" id="A0A2U1DN25"/>
<dbReference type="InterPro" id="IPR050993">
    <property type="entry name" value="Isochorismatase_domain"/>
</dbReference>
<proteinExistence type="predicted"/>
<dbReference type="SUPFAM" id="SSF52499">
    <property type="entry name" value="Isochorismatase-like hydrolases"/>
    <property type="match status" value="1"/>
</dbReference>